<accession>A0A6A6AV74</accession>
<proteinExistence type="predicted"/>
<dbReference type="InterPro" id="IPR005135">
    <property type="entry name" value="Endo/exonuclease/phosphatase"/>
</dbReference>
<dbReference type="Gene3D" id="3.60.10.10">
    <property type="entry name" value="Endonuclease/exonuclease/phosphatase"/>
    <property type="match status" value="2"/>
</dbReference>
<dbReference type="OrthoDB" id="3795875at2759"/>
<feature type="non-terminal residue" evidence="3">
    <location>
        <position position="357"/>
    </location>
</feature>
<name>A0A6A6AV74_9PEZI</name>
<evidence type="ECO:0000259" key="2">
    <source>
        <dbReference type="Pfam" id="PF14529"/>
    </source>
</evidence>
<dbReference type="RefSeq" id="XP_033390827.1">
    <property type="nucleotide sequence ID" value="XM_033539513.1"/>
</dbReference>
<dbReference type="GO" id="GO:0003824">
    <property type="term" value="F:catalytic activity"/>
    <property type="evidence" value="ECO:0007669"/>
    <property type="project" value="InterPro"/>
</dbReference>
<evidence type="ECO:0000313" key="3">
    <source>
        <dbReference type="EMBL" id="KAF2135108.1"/>
    </source>
</evidence>
<gene>
    <name evidence="3" type="ORF">K452DRAFT_281953</name>
</gene>
<dbReference type="Pfam" id="PF14529">
    <property type="entry name" value="Exo_endo_phos_2"/>
    <property type="match status" value="1"/>
</dbReference>
<keyword evidence="4" id="KW-1185">Reference proteome</keyword>
<dbReference type="SUPFAM" id="SSF56219">
    <property type="entry name" value="DNase I-like"/>
    <property type="match status" value="1"/>
</dbReference>
<dbReference type="AlphaFoldDB" id="A0A6A6AV74"/>
<dbReference type="GeneID" id="54297009"/>
<feature type="region of interest" description="Disordered" evidence="1">
    <location>
        <begin position="117"/>
        <end position="139"/>
    </location>
</feature>
<sequence>MGSIRVLQANVNRNKETTEALLNYALEINVNLILIQEPWVLISSNPSDTRSINHTSFIQTLPETPTGLRPRVLVYTSRFLTDTQVNFRADLFASTDTMVLDILQGTSQFQLVNLYNQPNQREPGSPYTIERDPRSPQGPRAQELVDWLESNNLSLLNNPGEGTFFRPHLERETVIDLTLASPSLARRVNGWQTTPSLGSDHRPILFTIDPETRSTKSTEPTTTRFNTRRANWPKFREIVQHQLETLVDNALQDVNLLGPPSKISREIVNGSNLTIPALDELGRSLEQAITYAADTTIPRVKPGARSKAWWSEELTNLRRALGRADRLYSRLPTPTHREQYCTRRNTFLSAVKRAKRT</sequence>
<feature type="domain" description="Endonuclease/exonuclease/phosphatase" evidence="2">
    <location>
        <begin position="139"/>
        <end position="204"/>
    </location>
</feature>
<evidence type="ECO:0000256" key="1">
    <source>
        <dbReference type="SAM" id="MobiDB-lite"/>
    </source>
</evidence>
<dbReference type="EMBL" id="ML995693">
    <property type="protein sequence ID" value="KAF2135108.1"/>
    <property type="molecule type" value="Genomic_DNA"/>
</dbReference>
<reference evidence="3" key="1">
    <citation type="journal article" date="2020" name="Stud. Mycol.">
        <title>101 Dothideomycetes genomes: a test case for predicting lifestyles and emergence of pathogens.</title>
        <authorList>
            <person name="Haridas S."/>
            <person name="Albert R."/>
            <person name="Binder M."/>
            <person name="Bloem J."/>
            <person name="Labutti K."/>
            <person name="Salamov A."/>
            <person name="Andreopoulos B."/>
            <person name="Baker S."/>
            <person name="Barry K."/>
            <person name="Bills G."/>
            <person name="Bluhm B."/>
            <person name="Cannon C."/>
            <person name="Castanera R."/>
            <person name="Culley D."/>
            <person name="Daum C."/>
            <person name="Ezra D."/>
            <person name="Gonzalez J."/>
            <person name="Henrissat B."/>
            <person name="Kuo A."/>
            <person name="Liang C."/>
            <person name="Lipzen A."/>
            <person name="Lutzoni F."/>
            <person name="Magnuson J."/>
            <person name="Mondo S."/>
            <person name="Nolan M."/>
            <person name="Ohm R."/>
            <person name="Pangilinan J."/>
            <person name="Park H.-J."/>
            <person name="Ramirez L."/>
            <person name="Alfaro M."/>
            <person name="Sun H."/>
            <person name="Tritt A."/>
            <person name="Yoshinaga Y."/>
            <person name="Zwiers L.-H."/>
            <person name="Turgeon B."/>
            <person name="Goodwin S."/>
            <person name="Spatafora J."/>
            <person name="Crous P."/>
            <person name="Grigoriev I."/>
        </authorList>
    </citation>
    <scope>NUCLEOTIDE SEQUENCE</scope>
    <source>
        <strain evidence="3">CBS 121167</strain>
    </source>
</reference>
<evidence type="ECO:0000313" key="4">
    <source>
        <dbReference type="Proteomes" id="UP000799438"/>
    </source>
</evidence>
<dbReference type="InterPro" id="IPR036691">
    <property type="entry name" value="Endo/exonu/phosph_ase_sf"/>
</dbReference>
<organism evidence="3 4">
    <name type="scientific">Aplosporella prunicola CBS 121167</name>
    <dbReference type="NCBI Taxonomy" id="1176127"/>
    <lineage>
        <taxon>Eukaryota</taxon>
        <taxon>Fungi</taxon>
        <taxon>Dikarya</taxon>
        <taxon>Ascomycota</taxon>
        <taxon>Pezizomycotina</taxon>
        <taxon>Dothideomycetes</taxon>
        <taxon>Dothideomycetes incertae sedis</taxon>
        <taxon>Botryosphaeriales</taxon>
        <taxon>Aplosporellaceae</taxon>
        <taxon>Aplosporella</taxon>
    </lineage>
</organism>
<protein>
    <recommendedName>
        <fullName evidence="2">Endonuclease/exonuclease/phosphatase domain-containing protein</fullName>
    </recommendedName>
</protein>
<dbReference type="Proteomes" id="UP000799438">
    <property type="component" value="Unassembled WGS sequence"/>
</dbReference>